<organism evidence="1 2">
    <name type="scientific">Panagrolaimus sp. ES5</name>
    <dbReference type="NCBI Taxonomy" id="591445"/>
    <lineage>
        <taxon>Eukaryota</taxon>
        <taxon>Metazoa</taxon>
        <taxon>Ecdysozoa</taxon>
        <taxon>Nematoda</taxon>
        <taxon>Chromadorea</taxon>
        <taxon>Rhabditida</taxon>
        <taxon>Tylenchina</taxon>
        <taxon>Panagrolaimomorpha</taxon>
        <taxon>Panagrolaimoidea</taxon>
        <taxon>Panagrolaimidae</taxon>
        <taxon>Panagrolaimus</taxon>
    </lineage>
</organism>
<dbReference type="Proteomes" id="UP000887579">
    <property type="component" value="Unplaced"/>
</dbReference>
<evidence type="ECO:0000313" key="1">
    <source>
        <dbReference type="Proteomes" id="UP000887579"/>
    </source>
</evidence>
<protein>
    <submittedName>
        <fullName evidence="2">ABC transporter domain-containing protein</fullName>
    </submittedName>
</protein>
<evidence type="ECO:0000313" key="2">
    <source>
        <dbReference type="WBParaSite" id="ES5_v2.g26075.t1"/>
    </source>
</evidence>
<accession>A0AC34G8I1</accession>
<proteinExistence type="predicted"/>
<dbReference type="WBParaSite" id="ES5_v2.g26075.t1">
    <property type="protein sequence ID" value="ES5_v2.g26075.t1"/>
    <property type="gene ID" value="ES5_v2.g26075"/>
</dbReference>
<name>A0AC34G8I1_9BILA</name>
<reference evidence="2" key="1">
    <citation type="submission" date="2022-11" db="UniProtKB">
        <authorList>
            <consortium name="WormBaseParasite"/>
        </authorList>
    </citation>
    <scope>IDENTIFICATION</scope>
</reference>
<sequence>MVFVSSNNSSEKLLASSSKEKETSSQSVFNPPPSSAAGSVLHDVFPLTLAWHNICVVREKPSVATILENIHGKALPNEVVALMGASGAGKTTLLNSLMGRNLKGLEVTGDIYVGGTKHVKIGDVSGYVQQEEMFMPTLTVFEHLSLQAGIRLAGLPKQAIKERLYEIMDELGLYKCKDSIIGLSGIKKGISDSIIGLSGIKKGISGGESKRLMVASVLLDNPSIIFLDEPTTGLDAHMAQSLMNSLEKLAKDGRTIVCTIHQPSTSIFNSLDKVIFLADGKLAYLGPPKTILPFFDFLGLV</sequence>